<dbReference type="InterPro" id="IPR002156">
    <property type="entry name" value="RNaseH_domain"/>
</dbReference>
<dbReference type="InterPro" id="IPR036397">
    <property type="entry name" value="RNaseH_sf"/>
</dbReference>
<dbReference type="CDD" id="cd06222">
    <property type="entry name" value="RNase_H_like"/>
    <property type="match status" value="1"/>
</dbReference>
<proteinExistence type="predicted"/>
<name>A0AAW2DUH4_9ROSI</name>
<evidence type="ECO:0000313" key="3">
    <source>
        <dbReference type="Proteomes" id="UP001459277"/>
    </source>
</evidence>
<gene>
    <name evidence="2" type="ORF">SO802_000873</name>
</gene>
<keyword evidence="3" id="KW-1185">Reference proteome</keyword>
<dbReference type="Gene3D" id="3.30.420.10">
    <property type="entry name" value="Ribonuclease H-like superfamily/Ribonuclease H"/>
    <property type="match status" value="1"/>
</dbReference>
<dbReference type="PANTHER" id="PTHR47074">
    <property type="entry name" value="BNAC02G40300D PROTEIN"/>
    <property type="match status" value="1"/>
</dbReference>
<comment type="caution">
    <text evidence="2">The sequence shown here is derived from an EMBL/GenBank/DDBJ whole genome shotgun (WGS) entry which is preliminary data.</text>
</comment>
<dbReference type="GO" id="GO:0003676">
    <property type="term" value="F:nucleic acid binding"/>
    <property type="evidence" value="ECO:0007669"/>
    <property type="project" value="InterPro"/>
</dbReference>
<dbReference type="InterPro" id="IPR052929">
    <property type="entry name" value="RNase_H-like_EbsB-rel"/>
</dbReference>
<dbReference type="Proteomes" id="UP001459277">
    <property type="component" value="Unassembled WGS sequence"/>
</dbReference>
<reference evidence="2 3" key="1">
    <citation type="submission" date="2024-01" db="EMBL/GenBank/DDBJ databases">
        <title>A telomere-to-telomere, gap-free genome of sweet tea (Lithocarpus litseifolius).</title>
        <authorList>
            <person name="Zhou J."/>
        </authorList>
    </citation>
    <scope>NUCLEOTIDE SEQUENCE [LARGE SCALE GENOMIC DNA]</scope>
    <source>
        <strain evidence="2">Zhou-2022a</strain>
        <tissue evidence="2">Leaf</tissue>
    </source>
</reference>
<accession>A0AAW2DUH4</accession>
<protein>
    <recommendedName>
        <fullName evidence="1">RNase H type-1 domain-containing protein</fullName>
    </recommendedName>
</protein>
<dbReference type="GO" id="GO:0004523">
    <property type="term" value="F:RNA-DNA hybrid ribonuclease activity"/>
    <property type="evidence" value="ECO:0007669"/>
    <property type="project" value="InterPro"/>
</dbReference>
<dbReference type="SUPFAM" id="SSF53098">
    <property type="entry name" value="Ribonuclease H-like"/>
    <property type="match status" value="1"/>
</dbReference>
<dbReference type="InterPro" id="IPR044730">
    <property type="entry name" value="RNase_H-like_dom_plant"/>
</dbReference>
<dbReference type="AlphaFoldDB" id="A0AAW2DUH4"/>
<sequence>MDLVKELATRRAILFTQELSIAHVVVEGDSLKVITTLNNPKQNRTQWGHVIEDIKKASSCLQVCSFSHVSRGGNSLAHSLARRAVLTADTDVWLKELPLDLDDVFQSDLP</sequence>
<feature type="domain" description="RNase H type-1" evidence="1">
    <location>
        <begin position="8"/>
        <end position="84"/>
    </location>
</feature>
<organism evidence="2 3">
    <name type="scientific">Lithocarpus litseifolius</name>
    <dbReference type="NCBI Taxonomy" id="425828"/>
    <lineage>
        <taxon>Eukaryota</taxon>
        <taxon>Viridiplantae</taxon>
        <taxon>Streptophyta</taxon>
        <taxon>Embryophyta</taxon>
        <taxon>Tracheophyta</taxon>
        <taxon>Spermatophyta</taxon>
        <taxon>Magnoliopsida</taxon>
        <taxon>eudicotyledons</taxon>
        <taxon>Gunneridae</taxon>
        <taxon>Pentapetalae</taxon>
        <taxon>rosids</taxon>
        <taxon>fabids</taxon>
        <taxon>Fagales</taxon>
        <taxon>Fagaceae</taxon>
        <taxon>Lithocarpus</taxon>
    </lineage>
</organism>
<dbReference type="EMBL" id="JAZDWU010000001">
    <property type="protein sequence ID" value="KAL0013804.1"/>
    <property type="molecule type" value="Genomic_DNA"/>
</dbReference>
<dbReference type="InterPro" id="IPR012337">
    <property type="entry name" value="RNaseH-like_sf"/>
</dbReference>
<dbReference type="PANTHER" id="PTHR47074:SF48">
    <property type="entry name" value="POLYNUCLEOTIDYL TRANSFERASE, RIBONUCLEASE H-LIKE SUPERFAMILY PROTEIN"/>
    <property type="match status" value="1"/>
</dbReference>
<evidence type="ECO:0000259" key="1">
    <source>
        <dbReference type="Pfam" id="PF13456"/>
    </source>
</evidence>
<evidence type="ECO:0000313" key="2">
    <source>
        <dbReference type="EMBL" id="KAL0013804.1"/>
    </source>
</evidence>
<dbReference type="Pfam" id="PF13456">
    <property type="entry name" value="RVT_3"/>
    <property type="match status" value="1"/>
</dbReference>